<sequence length="74" mass="8022">MIVIIAWVFGLIAVAFVLGIITIVLLALFWVIGAHLFRGMLHSSEYPESENESAAVVELAPGAEVRIEVGNDDK</sequence>
<reference evidence="2" key="1">
    <citation type="submission" date="2021-09" db="EMBL/GenBank/DDBJ databases">
        <authorList>
            <person name="Andersen S.H."/>
            <person name="Beall E.A."/>
            <person name="Cappelle B."/>
            <person name="Falteisek K.J."/>
            <person name="Fenske B.A."/>
            <person name="Gansluckner N.W."/>
            <person name="Gilbertson S.M."/>
            <person name="Krings K.J."/>
            <person name="Mobeck M."/>
            <person name="Odeku J.O."/>
            <person name="Poncelet M.E."/>
            <person name="Rohr J.R."/>
            <person name="Rolands L."/>
            <person name="Whipple C.D."/>
            <person name="Whipple E.M."/>
            <person name="Spring A.M."/>
            <person name="Klyczek K."/>
            <person name="Garlena R.A."/>
            <person name="Russell D.A."/>
            <person name="Pope W.H."/>
            <person name="Jacobs-Sera D."/>
            <person name="Hatfull G.F."/>
        </authorList>
    </citation>
    <scope>NUCLEOTIDE SEQUENCE</scope>
</reference>
<accession>A0AAE8Y7N9</accession>
<keyword evidence="3" id="KW-1185">Reference proteome</keyword>
<evidence type="ECO:0000313" key="2">
    <source>
        <dbReference type="EMBL" id="UDL16030.1"/>
    </source>
</evidence>
<feature type="transmembrane region" description="Helical" evidence="1">
    <location>
        <begin position="6"/>
        <end position="32"/>
    </location>
</feature>
<dbReference type="RefSeq" id="YP_010755270.1">
    <property type="nucleotide sequence ID" value="NC_073468.1"/>
</dbReference>
<dbReference type="KEGG" id="vg:80019921"/>
<name>A0AAE8Y7N9_9CAUD</name>
<keyword evidence="1" id="KW-0472">Membrane</keyword>
<evidence type="ECO:0000313" key="3">
    <source>
        <dbReference type="Proteomes" id="UP000827768"/>
    </source>
</evidence>
<organism evidence="2 3">
    <name type="scientific">Microbacterium phage Pumpernickel</name>
    <dbReference type="NCBI Taxonomy" id="2885983"/>
    <lineage>
        <taxon>Viruses</taxon>
        <taxon>Duplodnaviria</taxon>
        <taxon>Heunggongvirae</taxon>
        <taxon>Uroviricota</taxon>
        <taxon>Caudoviricetes</taxon>
        <taxon>Pumpernickelvirus</taxon>
        <taxon>Pumpernickelvirus pumpernickel</taxon>
    </lineage>
</organism>
<evidence type="ECO:0000256" key="1">
    <source>
        <dbReference type="SAM" id="Phobius"/>
    </source>
</evidence>
<proteinExistence type="predicted"/>
<protein>
    <submittedName>
        <fullName evidence="2">Membrane protein</fullName>
    </submittedName>
</protein>
<keyword evidence="1" id="KW-1133">Transmembrane helix</keyword>
<dbReference type="GeneID" id="80019921"/>
<keyword evidence="1" id="KW-0812">Transmembrane</keyword>
<dbReference type="EMBL" id="OK040790">
    <property type="protein sequence ID" value="UDL16030.1"/>
    <property type="molecule type" value="Genomic_DNA"/>
</dbReference>
<gene>
    <name evidence="2" type="primary">280</name>
    <name evidence="2" type="ORF">SEA_PUMPERNICKEL_280</name>
</gene>
<dbReference type="Proteomes" id="UP000827768">
    <property type="component" value="Segment"/>
</dbReference>